<reference evidence="1 2" key="1">
    <citation type="journal article" date="2018" name="PLoS Genet.">
        <title>Population sequencing reveals clonal diversity and ancestral inbreeding in the grapevine cultivar Chardonnay.</title>
        <authorList>
            <person name="Roach M.J."/>
            <person name="Johnson D.L."/>
            <person name="Bohlmann J."/>
            <person name="van Vuuren H.J."/>
            <person name="Jones S.J."/>
            <person name="Pretorius I.S."/>
            <person name="Schmidt S.A."/>
            <person name="Borneman A.R."/>
        </authorList>
    </citation>
    <scope>NUCLEOTIDE SEQUENCE [LARGE SCALE GENOMIC DNA]</scope>
    <source>
        <strain evidence="2">cv. Chardonnay</strain>
        <tissue evidence="1">Leaf</tissue>
    </source>
</reference>
<accession>A0A438FDE2</accession>
<dbReference type="AlphaFoldDB" id="A0A438FDE2"/>
<proteinExistence type="predicted"/>
<name>A0A438FDE2_VITVI</name>
<dbReference type="Proteomes" id="UP000288805">
    <property type="component" value="Unassembled WGS sequence"/>
</dbReference>
<evidence type="ECO:0000313" key="1">
    <source>
        <dbReference type="EMBL" id="RVW58009.1"/>
    </source>
</evidence>
<comment type="caution">
    <text evidence="1">The sequence shown here is derived from an EMBL/GenBank/DDBJ whole genome shotgun (WGS) entry which is preliminary data.</text>
</comment>
<evidence type="ECO:0000313" key="2">
    <source>
        <dbReference type="Proteomes" id="UP000288805"/>
    </source>
</evidence>
<gene>
    <name evidence="1" type="ORF">CK203_113084</name>
</gene>
<sequence length="135" mass="15631">MTDFQVEVGGRDEGWNSNCLAKFNQCLGMPIEGFEEEILYLLRRMKGIIDQKGHNRMFRKVKSLSSKFDKEPKKLEWTASYKKTKVDTELGKSSGASVSRERENFYDELRAISGLWSDPWCVDGDFNMIRFSWGA</sequence>
<dbReference type="EMBL" id="QGNW01000992">
    <property type="protein sequence ID" value="RVW58009.1"/>
    <property type="molecule type" value="Genomic_DNA"/>
</dbReference>
<protein>
    <submittedName>
        <fullName evidence="1">Uncharacterized protein</fullName>
    </submittedName>
</protein>
<organism evidence="1 2">
    <name type="scientific">Vitis vinifera</name>
    <name type="common">Grape</name>
    <dbReference type="NCBI Taxonomy" id="29760"/>
    <lineage>
        <taxon>Eukaryota</taxon>
        <taxon>Viridiplantae</taxon>
        <taxon>Streptophyta</taxon>
        <taxon>Embryophyta</taxon>
        <taxon>Tracheophyta</taxon>
        <taxon>Spermatophyta</taxon>
        <taxon>Magnoliopsida</taxon>
        <taxon>eudicotyledons</taxon>
        <taxon>Gunneridae</taxon>
        <taxon>Pentapetalae</taxon>
        <taxon>rosids</taxon>
        <taxon>Vitales</taxon>
        <taxon>Vitaceae</taxon>
        <taxon>Viteae</taxon>
        <taxon>Vitis</taxon>
    </lineage>
</organism>